<evidence type="ECO:0000259" key="5">
    <source>
        <dbReference type="PROSITE" id="PS50106"/>
    </source>
</evidence>
<feature type="domain" description="PDZ" evidence="5">
    <location>
        <begin position="281"/>
        <end position="383"/>
    </location>
</feature>
<keyword evidence="4" id="KW-1133">Transmembrane helix</keyword>
<dbReference type="PANTHER" id="PTHR43343:SF3">
    <property type="entry name" value="PROTEASE DO-LIKE 8, CHLOROPLASTIC"/>
    <property type="match status" value="1"/>
</dbReference>
<dbReference type="EMBL" id="LR593887">
    <property type="protein sequence ID" value="VTR96680.1"/>
    <property type="molecule type" value="Genomic_DNA"/>
</dbReference>
<accession>A0A6C2YHA5</accession>
<evidence type="ECO:0000256" key="1">
    <source>
        <dbReference type="ARBA" id="ARBA00010541"/>
    </source>
</evidence>
<dbReference type="InterPro" id="IPR043504">
    <property type="entry name" value="Peptidase_S1_PA_chymotrypsin"/>
</dbReference>
<dbReference type="PROSITE" id="PS50106">
    <property type="entry name" value="PDZ"/>
    <property type="match status" value="1"/>
</dbReference>
<evidence type="ECO:0000313" key="7">
    <source>
        <dbReference type="Proteomes" id="UP000464378"/>
    </source>
</evidence>
<name>A0A6C2YHA5_9BACT</name>
<dbReference type="InterPro" id="IPR009003">
    <property type="entry name" value="Peptidase_S1_PA"/>
</dbReference>
<evidence type="ECO:0000256" key="3">
    <source>
        <dbReference type="ARBA" id="ARBA00022801"/>
    </source>
</evidence>
<keyword evidence="7" id="KW-1185">Reference proteome</keyword>
<evidence type="ECO:0000313" key="6">
    <source>
        <dbReference type="EMBL" id="VIP00631.1"/>
    </source>
</evidence>
<dbReference type="InterPro" id="IPR001478">
    <property type="entry name" value="PDZ"/>
</dbReference>
<sequence>MARDRSFADDDFPEPRPHPIAPWAAVLGPSLLVLAVLAGLFFFVRTSRERPSLIPDAQLRETTPRISFNDIEKARIALFKTIKPSVVNVDTLLVQRTFNFGVIEQQQGTGSGFVWNKQGHIVTNFHVIQDAIVKDRRLTVRVVMADRSKWNARFVAASPDVDLAVLQIDAPEDQLVPIKVGTSHDLEVGQDVFAVGNPFGQNLTLTTGVISSTDREIQSPTDRPITGAIQTDAALNPGNSGGPLLDWDGRLIGVNTAITTTTGGSVGIGYAIPVDTVNEVVTRLIREGRDPRPTLGIVALREQLTRDLGIAEGVMIQEVRPNSAAEEAGLQGIRKNPFTGAIIKGDIITAINNEAVTSLRDLQKVLEKFKVGQKVTITILREGQELTVTGTLKGL</sequence>
<dbReference type="GO" id="GO:0004252">
    <property type="term" value="F:serine-type endopeptidase activity"/>
    <property type="evidence" value="ECO:0007669"/>
    <property type="project" value="InterPro"/>
</dbReference>
<dbReference type="KEGG" id="tim:GMBLW1_33290"/>
<dbReference type="AlphaFoldDB" id="A0A6C2YHA5"/>
<keyword evidence="2" id="KW-0645">Protease</keyword>
<dbReference type="Gene3D" id="2.40.10.10">
    <property type="entry name" value="Trypsin-like serine proteases"/>
    <property type="match status" value="2"/>
</dbReference>
<dbReference type="InterPro" id="IPR001940">
    <property type="entry name" value="Peptidase_S1C"/>
</dbReference>
<dbReference type="SUPFAM" id="SSF50494">
    <property type="entry name" value="Trypsin-like serine proteases"/>
    <property type="match status" value="1"/>
</dbReference>
<protein>
    <recommendedName>
        <fullName evidence="5">PDZ domain-containing protein</fullName>
    </recommendedName>
</protein>
<dbReference type="Pfam" id="PF13180">
    <property type="entry name" value="PDZ_2"/>
    <property type="match status" value="1"/>
</dbReference>
<evidence type="ECO:0000256" key="4">
    <source>
        <dbReference type="SAM" id="Phobius"/>
    </source>
</evidence>
<keyword evidence="4" id="KW-0472">Membrane</keyword>
<dbReference type="RefSeq" id="WP_162655833.1">
    <property type="nucleotide sequence ID" value="NZ_LR593887.1"/>
</dbReference>
<dbReference type="PRINTS" id="PR00834">
    <property type="entry name" value="PROTEASES2C"/>
</dbReference>
<dbReference type="InParanoid" id="A0A6C2YHA5"/>
<dbReference type="Pfam" id="PF13365">
    <property type="entry name" value="Trypsin_2"/>
    <property type="match status" value="1"/>
</dbReference>
<dbReference type="Proteomes" id="UP000464378">
    <property type="component" value="Chromosome"/>
</dbReference>
<dbReference type="SUPFAM" id="SSF50156">
    <property type="entry name" value="PDZ domain-like"/>
    <property type="match status" value="1"/>
</dbReference>
<reference evidence="6" key="1">
    <citation type="submission" date="2019-04" db="EMBL/GenBank/DDBJ databases">
        <authorList>
            <consortium name="Science for Life Laboratories"/>
        </authorList>
    </citation>
    <scope>NUCLEOTIDE SEQUENCE</scope>
    <source>
        <strain evidence="6">MBLW1</strain>
    </source>
</reference>
<evidence type="ECO:0000256" key="2">
    <source>
        <dbReference type="ARBA" id="ARBA00022670"/>
    </source>
</evidence>
<dbReference type="EMBL" id="LR586016">
    <property type="protein sequence ID" value="VIP00631.1"/>
    <property type="molecule type" value="Genomic_DNA"/>
</dbReference>
<dbReference type="InterPro" id="IPR051201">
    <property type="entry name" value="Chloro_Bact_Ser_Proteases"/>
</dbReference>
<dbReference type="PANTHER" id="PTHR43343">
    <property type="entry name" value="PEPTIDASE S12"/>
    <property type="match status" value="1"/>
</dbReference>
<proteinExistence type="inferred from homology"/>
<keyword evidence="4" id="KW-0812">Transmembrane</keyword>
<dbReference type="GO" id="GO:0006508">
    <property type="term" value="P:proteolysis"/>
    <property type="evidence" value="ECO:0007669"/>
    <property type="project" value="UniProtKB-KW"/>
</dbReference>
<dbReference type="SMART" id="SM00228">
    <property type="entry name" value="PDZ"/>
    <property type="match status" value="1"/>
</dbReference>
<organism evidence="6">
    <name type="scientific">Tuwongella immobilis</name>
    <dbReference type="NCBI Taxonomy" id="692036"/>
    <lineage>
        <taxon>Bacteria</taxon>
        <taxon>Pseudomonadati</taxon>
        <taxon>Planctomycetota</taxon>
        <taxon>Planctomycetia</taxon>
        <taxon>Gemmatales</taxon>
        <taxon>Gemmataceae</taxon>
        <taxon>Tuwongella</taxon>
    </lineage>
</organism>
<feature type="transmembrane region" description="Helical" evidence="4">
    <location>
        <begin position="20"/>
        <end position="44"/>
    </location>
</feature>
<comment type="similarity">
    <text evidence="1">Belongs to the peptidase S1C family.</text>
</comment>
<dbReference type="Gene3D" id="2.30.42.10">
    <property type="match status" value="1"/>
</dbReference>
<gene>
    <name evidence="6" type="ORF">GMBLW1_33290</name>
</gene>
<dbReference type="InterPro" id="IPR036034">
    <property type="entry name" value="PDZ_sf"/>
</dbReference>
<keyword evidence="3" id="KW-0378">Hydrolase</keyword>